<dbReference type="EMBL" id="GBXM01040768">
    <property type="protein sequence ID" value="JAH67809.1"/>
    <property type="molecule type" value="Transcribed_RNA"/>
</dbReference>
<dbReference type="AlphaFoldDB" id="A0A0E9UPN2"/>
<proteinExistence type="predicted"/>
<name>A0A0E9UPN2_ANGAN</name>
<evidence type="ECO:0000313" key="1">
    <source>
        <dbReference type="EMBL" id="JAH67809.1"/>
    </source>
</evidence>
<sequence length="20" mass="2443">MTRWFCSSDVWVPNTSRWIA</sequence>
<reference evidence="1" key="2">
    <citation type="journal article" date="2015" name="Fish Shellfish Immunol.">
        <title>Early steps in the European eel (Anguilla anguilla)-Vibrio vulnificus interaction in the gills: Role of the RtxA13 toxin.</title>
        <authorList>
            <person name="Callol A."/>
            <person name="Pajuelo D."/>
            <person name="Ebbesson L."/>
            <person name="Teles M."/>
            <person name="MacKenzie S."/>
            <person name="Amaro C."/>
        </authorList>
    </citation>
    <scope>NUCLEOTIDE SEQUENCE</scope>
</reference>
<accession>A0A0E9UPN2</accession>
<organism evidence="1">
    <name type="scientific">Anguilla anguilla</name>
    <name type="common">European freshwater eel</name>
    <name type="synonym">Muraena anguilla</name>
    <dbReference type="NCBI Taxonomy" id="7936"/>
    <lineage>
        <taxon>Eukaryota</taxon>
        <taxon>Metazoa</taxon>
        <taxon>Chordata</taxon>
        <taxon>Craniata</taxon>
        <taxon>Vertebrata</taxon>
        <taxon>Euteleostomi</taxon>
        <taxon>Actinopterygii</taxon>
        <taxon>Neopterygii</taxon>
        <taxon>Teleostei</taxon>
        <taxon>Anguilliformes</taxon>
        <taxon>Anguillidae</taxon>
        <taxon>Anguilla</taxon>
    </lineage>
</organism>
<protein>
    <submittedName>
        <fullName evidence="1">Uncharacterized protein</fullName>
    </submittedName>
</protein>
<reference evidence="1" key="1">
    <citation type="submission" date="2014-11" db="EMBL/GenBank/DDBJ databases">
        <authorList>
            <person name="Amaro Gonzalez C."/>
        </authorList>
    </citation>
    <scope>NUCLEOTIDE SEQUENCE</scope>
</reference>